<dbReference type="EMBL" id="JAJOZR010000023">
    <property type="protein sequence ID" value="MCD7111860.1"/>
    <property type="molecule type" value="Genomic_DNA"/>
</dbReference>
<sequence>MKLKAILNSDGGTFRTTDMGLYTKAMDEAFRSAGHEIEIAVVSGSDMEAELKKAASRDDLDAMIAGGGDGTISAAAGVAWKSGLPLGVVPAGTMNLFARSLKLPLDIWKVLDVLANGEVIDGDIGSANGRAFVHQFSMGLHARMVRYRESYSFASRLGKISASTRAAIGVVFNPPQFRIEFRADGVTERRKVSALSVSNNHFGANSLMYADDLTGGHLGFYTAPPLTPPGVGRLVFDILRGKFRESTLITEMSVKQVELYFPDARKHKINCVIDGELLRLRGDVEIKIHAGELKLLVGRPVAPQAAAVEPAPGLTA</sequence>
<dbReference type="InterPro" id="IPR001206">
    <property type="entry name" value="Diacylglycerol_kinase_cat_dom"/>
</dbReference>
<comment type="caution">
    <text evidence="2">The sequence shown here is derived from an EMBL/GenBank/DDBJ whole genome shotgun (WGS) entry which is preliminary data.</text>
</comment>
<reference evidence="2" key="1">
    <citation type="submission" date="2021-12" db="EMBL/GenBank/DDBJ databases">
        <authorList>
            <person name="Li Y."/>
        </authorList>
    </citation>
    <scope>NUCLEOTIDE SEQUENCE</scope>
    <source>
        <strain evidence="2">DKSPLA3</strain>
    </source>
</reference>
<dbReference type="Gene3D" id="3.40.50.10330">
    <property type="entry name" value="Probable inorganic polyphosphate/atp-NAD kinase, domain 1"/>
    <property type="match status" value="1"/>
</dbReference>
<keyword evidence="3" id="KW-1185">Reference proteome</keyword>
<dbReference type="AlphaFoldDB" id="A0A9X1NWW9"/>
<protein>
    <submittedName>
        <fullName evidence="2">Diacylglycerol kinase family lipid kinase</fullName>
    </submittedName>
</protein>
<dbReference type="SMART" id="SM00046">
    <property type="entry name" value="DAGKc"/>
    <property type="match status" value="1"/>
</dbReference>
<dbReference type="GO" id="GO:0016301">
    <property type="term" value="F:kinase activity"/>
    <property type="evidence" value="ECO:0007669"/>
    <property type="project" value="UniProtKB-KW"/>
</dbReference>
<evidence type="ECO:0000259" key="1">
    <source>
        <dbReference type="PROSITE" id="PS50146"/>
    </source>
</evidence>
<organism evidence="2 3">
    <name type="scientific">Rhizobium quercicola</name>
    <dbReference type="NCBI Taxonomy" id="2901226"/>
    <lineage>
        <taxon>Bacteria</taxon>
        <taxon>Pseudomonadati</taxon>
        <taxon>Pseudomonadota</taxon>
        <taxon>Alphaproteobacteria</taxon>
        <taxon>Hyphomicrobiales</taxon>
        <taxon>Rhizobiaceae</taxon>
        <taxon>Rhizobium/Agrobacterium group</taxon>
        <taxon>Rhizobium</taxon>
    </lineage>
</organism>
<evidence type="ECO:0000313" key="2">
    <source>
        <dbReference type="EMBL" id="MCD7111860.1"/>
    </source>
</evidence>
<dbReference type="Pfam" id="PF00781">
    <property type="entry name" value="DAGK_cat"/>
    <property type="match status" value="1"/>
</dbReference>
<dbReference type="InterPro" id="IPR016064">
    <property type="entry name" value="NAD/diacylglycerol_kinase_sf"/>
</dbReference>
<dbReference type="PROSITE" id="PS50146">
    <property type="entry name" value="DAGK"/>
    <property type="match status" value="1"/>
</dbReference>
<name>A0A9X1NWW9_9HYPH</name>
<evidence type="ECO:0000313" key="3">
    <source>
        <dbReference type="Proteomes" id="UP001139089"/>
    </source>
</evidence>
<dbReference type="RefSeq" id="WP_231816876.1">
    <property type="nucleotide sequence ID" value="NZ_JAJOZR010000023.1"/>
</dbReference>
<dbReference type="Proteomes" id="UP001139089">
    <property type="component" value="Unassembled WGS sequence"/>
</dbReference>
<dbReference type="InterPro" id="IPR017438">
    <property type="entry name" value="ATP-NAD_kinase_N"/>
</dbReference>
<dbReference type="Gene3D" id="2.60.200.40">
    <property type="match status" value="1"/>
</dbReference>
<keyword evidence="2" id="KW-0418">Kinase</keyword>
<proteinExistence type="predicted"/>
<gene>
    <name evidence="2" type="ORF">LRX75_22795</name>
</gene>
<dbReference type="SUPFAM" id="SSF111331">
    <property type="entry name" value="NAD kinase/diacylglycerol kinase-like"/>
    <property type="match status" value="1"/>
</dbReference>
<feature type="domain" description="DAGKc" evidence="1">
    <location>
        <begin position="1"/>
        <end position="131"/>
    </location>
</feature>
<accession>A0A9X1NWW9</accession>
<keyword evidence="2" id="KW-0808">Transferase</keyword>